<gene>
    <name evidence="1" type="ORF">AVEN_253899_1</name>
</gene>
<evidence type="ECO:0000313" key="1">
    <source>
        <dbReference type="EMBL" id="GBN18661.1"/>
    </source>
</evidence>
<dbReference type="EMBL" id="BGPR01006401">
    <property type="protein sequence ID" value="GBN18661.1"/>
    <property type="molecule type" value="Genomic_DNA"/>
</dbReference>
<accession>A0A4Y2LV16</accession>
<sequence>MHLKSLNNESVDDKSFIQTTVIWPHHWPSQLRHGMAEEHDSEEEGYGICPGCALNHSYSKIDKPAGSLATDFLMWTGWLLEAFLVFAETKPKW</sequence>
<proteinExistence type="predicted"/>
<organism evidence="1 2">
    <name type="scientific">Araneus ventricosus</name>
    <name type="common">Orbweaver spider</name>
    <name type="synonym">Epeira ventricosa</name>
    <dbReference type="NCBI Taxonomy" id="182803"/>
    <lineage>
        <taxon>Eukaryota</taxon>
        <taxon>Metazoa</taxon>
        <taxon>Ecdysozoa</taxon>
        <taxon>Arthropoda</taxon>
        <taxon>Chelicerata</taxon>
        <taxon>Arachnida</taxon>
        <taxon>Araneae</taxon>
        <taxon>Araneomorphae</taxon>
        <taxon>Entelegynae</taxon>
        <taxon>Araneoidea</taxon>
        <taxon>Araneidae</taxon>
        <taxon>Araneus</taxon>
    </lineage>
</organism>
<keyword evidence="2" id="KW-1185">Reference proteome</keyword>
<evidence type="ECO:0000313" key="2">
    <source>
        <dbReference type="Proteomes" id="UP000499080"/>
    </source>
</evidence>
<reference evidence="1 2" key="1">
    <citation type="journal article" date="2019" name="Sci. Rep.">
        <title>Orb-weaving spider Araneus ventricosus genome elucidates the spidroin gene catalogue.</title>
        <authorList>
            <person name="Kono N."/>
            <person name="Nakamura H."/>
            <person name="Ohtoshi R."/>
            <person name="Moran D.A.P."/>
            <person name="Shinohara A."/>
            <person name="Yoshida Y."/>
            <person name="Fujiwara M."/>
            <person name="Mori M."/>
            <person name="Tomita M."/>
            <person name="Arakawa K."/>
        </authorList>
    </citation>
    <scope>NUCLEOTIDE SEQUENCE [LARGE SCALE GENOMIC DNA]</scope>
</reference>
<name>A0A4Y2LV16_ARAVE</name>
<dbReference type="AlphaFoldDB" id="A0A4Y2LV16"/>
<comment type="caution">
    <text evidence="1">The sequence shown here is derived from an EMBL/GenBank/DDBJ whole genome shotgun (WGS) entry which is preliminary data.</text>
</comment>
<protein>
    <submittedName>
        <fullName evidence="1">Uncharacterized protein</fullName>
    </submittedName>
</protein>
<dbReference type="Proteomes" id="UP000499080">
    <property type="component" value="Unassembled WGS sequence"/>
</dbReference>